<keyword evidence="2" id="KW-1185">Reference proteome</keyword>
<name>A0A5P8DCD1_9CAUD</name>
<dbReference type="Proteomes" id="UP000325899">
    <property type="component" value="Segment"/>
</dbReference>
<gene>
    <name evidence="1" type="primary">27</name>
    <name evidence="1" type="ORF">SEA_CHERRYONLIM_27</name>
</gene>
<dbReference type="RefSeq" id="YP_010663162.1">
    <property type="nucleotide sequence ID" value="NC_070893.1"/>
</dbReference>
<organism evidence="1 2">
    <name type="scientific">Gordonia phage CherryonLim</name>
    <dbReference type="NCBI Taxonomy" id="2652411"/>
    <lineage>
        <taxon>Viruses</taxon>
        <taxon>Duplodnaviria</taxon>
        <taxon>Heunggongvirae</taxon>
        <taxon>Uroviricota</taxon>
        <taxon>Caudoviricetes</taxon>
        <taxon>Ponsvirus</taxon>
        <taxon>Ponsvirus cherryonlim</taxon>
    </lineage>
</organism>
<sequence length="113" mass="12764">MRYVVAIAGHNASNVSVTFIPDYCWDLFHKAFGRDSLANMWWFTPAAEALPVIDDALAYFDDHREELKTLFDSRDWRGVGGNRQVLARIRQDLAAFDDNVIALGVEDELSDSA</sequence>
<accession>A0A5P8DCD1</accession>
<proteinExistence type="predicted"/>
<dbReference type="EMBL" id="MN284906">
    <property type="protein sequence ID" value="QFP95780.1"/>
    <property type="molecule type" value="Genomic_DNA"/>
</dbReference>
<evidence type="ECO:0000313" key="2">
    <source>
        <dbReference type="Proteomes" id="UP000325899"/>
    </source>
</evidence>
<protein>
    <submittedName>
        <fullName evidence="1">Uncharacterized protein</fullName>
    </submittedName>
</protein>
<reference evidence="1 2" key="1">
    <citation type="submission" date="2019-08" db="EMBL/GenBank/DDBJ databases">
        <authorList>
            <person name="Lim D."/>
            <person name="Batin B."/>
            <person name="Choi E."/>
            <person name="Dhami J."/>
            <person name="Figueroa S."/>
            <person name="Kim S."/>
            <person name="Kim U."/>
            <person name="Klim L."/>
            <person name="Lee Y.S."/>
            <person name="Nathaniel A."/>
            <person name="Shih C."/>
            <person name="Simental K."/>
            <person name="Shu E."/>
            <person name="Trivedi R."/>
            <person name="Valladolid I."/>
            <person name="Wang C."/>
            <person name="Ward C."/>
            <person name="Yoo K."/>
            <person name="Choi J.D."/>
            <person name="Dean N."/>
            <person name="Muthiah A.S."/>
            <person name="Diaz A."/>
            <person name="Garlena R.A."/>
            <person name="Russell D.A."/>
            <person name="Pope W.H."/>
            <person name="Jacobs-Sera D."/>
            <person name="Hatfull G.F."/>
        </authorList>
    </citation>
    <scope>NUCLEOTIDE SEQUENCE [LARGE SCALE GENOMIC DNA]</scope>
</reference>
<dbReference type="GeneID" id="77939182"/>
<evidence type="ECO:0000313" key="1">
    <source>
        <dbReference type="EMBL" id="QFP95780.1"/>
    </source>
</evidence>
<dbReference type="KEGG" id="vg:77939182"/>